<accession>A0A239BP39</accession>
<dbReference type="GO" id="GO:1990189">
    <property type="term" value="F:protein N-terminal-serine acetyltransferase activity"/>
    <property type="evidence" value="ECO:0007669"/>
    <property type="project" value="TreeGrafter"/>
</dbReference>
<dbReference type="InterPro" id="IPR016181">
    <property type="entry name" value="Acyl_CoA_acyltransferase"/>
</dbReference>
<reference evidence="2 3" key="1">
    <citation type="submission" date="2017-06" db="EMBL/GenBank/DDBJ databases">
        <authorList>
            <person name="Kim H.J."/>
            <person name="Triplett B.A."/>
        </authorList>
    </citation>
    <scope>NUCLEOTIDE SEQUENCE [LARGE SCALE GENOMIC DNA]</scope>
    <source>
        <strain evidence="2 3">DSM 43151</strain>
    </source>
</reference>
<name>A0A239BP39_9ACTN</name>
<proteinExistence type="predicted"/>
<dbReference type="GO" id="GO:0008999">
    <property type="term" value="F:protein-N-terminal-alanine acetyltransferase activity"/>
    <property type="evidence" value="ECO:0007669"/>
    <property type="project" value="TreeGrafter"/>
</dbReference>
<dbReference type="AlphaFoldDB" id="A0A239BP39"/>
<gene>
    <name evidence="2" type="ORF">SAMN06264365_11056</name>
</gene>
<dbReference type="InterPro" id="IPR051908">
    <property type="entry name" value="Ribosomal_N-acetyltransferase"/>
</dbReference>
<evidence type="ECO:0000313" key="3">
    <source>
        <dbReference type="Proteomes" id="UP000198415"/>
    </source>
</evidence>
<dbReference type="InterPro" id="IPR000182">
    <property type="entry name" value="GNAT_dom"/>
</dbReference>
<dbReference type="EMBL" id="FZNR01000010">
    <property type="protein sequence ID" value="SNS09865.1"/>
    <property type="molecule type" value="Genomic_DNA"/>
</dbReference>
<keyword evidence="2" id="KW-0808">Transferase</keyword>
<keyword evidence="3" id="KW-1185">Reference proteome</keyword>
<dbReference type="GO" id="GO:0005737">
    <property type="term" value="C:cytoplasm"/>
    <property type="evidence" value="ECO:0007669"/>
    <property type="project" value="TreeGrafter"/>
</dbReference>
<dbReference type="Pfam" id="PF13302">
    <property type="entry name" value="Acetyltransf_3"/>
    <property type="match status" value="1"/>
</dbReference>
<dbReference type="Proteomes" id="UP000198415">
    <property type="component" value="Unassembled WGS sequence"/>
</dbReference>
<organism evidence="2 3">
    <name type="scientific">Actinoplanes regularis</name>
    <dbReference type="NCBI Taxonomy" id="52697"/>
    <lineage>
        <taxon>Bacteria</taxon>
        <taxon>Bacillati</taxon>
        <taxon>Actinomycetota</taxon>
        <taxon>Actinomycetes</taxon>
        <taxon>Micromonosporales</taxon>
        <taxon>Micromonosporaceae</taxon>
        <taxon>Actinoplanes</taxon>
    </lineage>
</organism>
<evidence type="ECO:0000259" key="1">
    <source>
        <dbReference type="PROSITE" id="PS51186"/>
    </source>
</evidence>
<dbReference type="PROSITE" id="PS51186">
    <property type="entry name" value="GNAT"/>
    <property type="match status" value="1"/>
</dbReference>
<dbReference type="PANTHER" id="PTHR43441">
    <property type="entry name" value="RIBOSOMAL-PROTEIN-SERINE ACETYLTRANSFERASE"/>
    <property type="match status" value="1"/>
</dbReference>
<dbReference type="Gene3D" id="3.40.630.30">
    <property type="match status" value="1"/>
</dbReference>
<sequence>MGAVLSTERLVLRPFEAGDAAGVHAVWNEKSFLRFAPVGFRYAGASLDLVLDWCSRGENFAGVERESGRLACHVALFGTDWTAKTTEIHYWTAVWARGNGFAVEAARAVSRWALTELGLVRVALQTDTRNVASRRVAESAGFVFEGVLRNASWTRSGRGDLAVFSLVPGDLQVNEREVRSR</sequence>
<dbReference type="SUPFAM" id="SSF55729">
    <property type="entry name" value="Acyl-CoA N-acyltransferases (Nat)"/>
    <property type="match status" value="1"/>
</dbReference>
<feature type="domain" description="N-acetyltransferase" evidence="1">
    <location>
        <begin position="10"/>
        <end position="170"/>
    </location>
</feature>
<protein>
    <submittedName>
        <fullName evidence="2">Protein N-acetyltransferase, RimJ/RimL family</fullName>
    </submittedName>
</protein>
<evidence type="ECO:0000313" key="2">
    <source>
        <dbReference type="EMBL" id="SNS09865.1"/>
    </source>
</evidence>
<dbReference type="PANTHER" id="PTHR43441:SF10">
    <property type="entry name" value="ACETYLTRANSFERASE"/>
    <property type="match status" value="1"/>
</dbReference>